<reference evidence="4 5" key="1">
    <citation type="submission" date="2019-03" db="EMBL/GenBank/DDBJ databases">
        <title>Genomic Encyclopedia of Type Strains, Phase IV (KMG-IV): sequencing the most valuable type-strain genomes for metagenomic binning, comparative biology and taxonomic classification.</title>
        <authorList>
            <person name="Goeker M."/>
        </authorList>
    </citation>
    <scope>NUCLEOTIDE SEQUENCE [LARGE SCALE GENOMIC DNA]</scope>
    <source>
        <strain evidence="4 5">DSM 22362</strain>
    </source>
</reference>
<dbReference type="InterPro" id="IPR050087">
    <property type="entry name" value="AON_synthase_class-II"/>
</dbReference>
<keyword evidence="4" id="KW-0032">Aminotransferase</keyword>
<dbReference type="Proteomes" id="UP000295197">
    <property type="component" value="Unassembled WGS sequence"/>
</dbReference>
<comment type="caution">
    <text evidence="4">The sequence shown here is derived from an EMBL/GenBank/DDBJ whole genome shotgun (WGS) entry which is preliminary data.</text>
</comment>
<dbReference type="SUPFAM" id="SSF53383">
    <property type="entry name" value="PLP-dependent transferases"/>
    <property type="match status" value="1"/>
</dbReference>
<dbReference type="GO" id="GO:0030170">
    <property type="term" value="F:pyridoxal phosphate binding"/>
    <property type="evidence" value="ECO:0007669"/>
    <property type="project" value="InterPro"/>
</dbReference>
<dbReference type="RefSeq" id="WP_165894422.1">
    <property type="nucleotide sequence ID" value="NZ_SMBZ01000041.1"/>
</dbReference>
<keyword evidence="5" id="KW-1185">Reference proteome</keyword>
<feature type="domain" description="Aminotransferase class I/classII large" evidence="3">
    <location>
        <begin position="16"/>
        <end position="74"/>
    </location>
</feature>
<dbReference type="InterPro" id="IPR015421">
    <property type="entry name" value="PyrdxlP-dep_Trfase_major"/>
</dbReference>
<keyword evidence="2 4" id="KW-0808">Transferase</keyword>
<accession>A0A4R3VU45</accession>
<evidence type="ECO:0000313" key="5">
    <source>
        <dbReference type="Proteomes" id="UP000295197"/>
    </source>
</evidence>
<dbReference type="PANTHER" id="PTHR13693:SF3">
    <property type="entry name" value="LD36009P"/>
    <property type="match status" value="1"/>
</dbReference>
<dbReference type="Pfam" id="PF00155">
    <property type="entry name" value="Aminotran_1_2"/>
    <property type="match status" value="1"/>
</dbReference>
<evidence type="ECO:0000313" key="4">
    <source>
        <dbReference type="EMBL" id="TCV09611.1"/>
    </source>
</evidence>
<evidence type="ECO:0000256" key="2">
    <source>
        <dbReference type="ARBA" id="ARBA00022679"/>
    </source>
</evidence>
<sequence>MEVHASVYEGLLNTNVKKFPHNSIVHLERELVEAKDKYRTKLVIIDGVYSQNGDLAHMDEIYALTKQYGAYLMVNCGSLGLP</sequence>
<evidence type="ECO:0000256" key="1">
    <source>
        <dbReference type="ARBA" id="ARBA00001933"/>
    </source>
</evidence>
<organism evidence="4 5">
    <name type="scientific">Sphingobacterium alimentarium</name>
    <dbReference type="NCBI Taxonomy" id="797292"/>
    <lineage>
        <taxon>Bacteria</taxon>
        <taxon>Pseudomonadati</taxon>
        <taxon>Bacteroidota</taxon>
        <taxon>Sphingobacteriia</taxon>
        <taxon>Sphingobacteriales</taxon>
        <taxon>Sphingobacteriaceae</taxon>
        <taxon>Sphingobacterium</taxon>
    </lineage>
</organism>
<dbReference type="InterPro" id="IPR004839">
    <property type="entry name" value="Aminotransferase_I/II_large"/>
</dbReference>
<dbReference type="PANTHER" id="PTHR13693">
    <property type="entry name" value="CLASS II AMINOTRANSFERASE/8-AMINO-7-OXONONANOATE SYNTHASE"/>
    <property type="match status" value="1"/>
</dbReference>
<dbReference type="GO" id="GO:0008483">
    <property type="term" value="F:transaminase activity"/>
    <property type="evidence" value="ECO:0007669"/>
    <property type="project" value="UniProtKB-KW"/>
</dbReference>
<comment type="cofactor">
    <cofactor evidence="1">
        <name>pyridoxal 5'-phosphate</name>
        <dbReference type="ChEBI" id="CHEBI:597326"/>
    </cofactor>
</comment>
<dbReference type="AlphaFoldDB" id="A0A4R3VU45"/>
<evidence type="ECO:0000259" key="3">
    <source>
        <dbReference type="Pfam" id="PF00155"/>
    </source>
</evidence>
<protein>
    <submittedName>
        <fullName evidence="4">Aminotransferase class I and II</fullName>
    </submittedName>
</protein>
<dbReference type="EMBL" id="SMBZ01000041">
    <property type="protein sequence ID" value="TCV09611.1"/>
    <property type="molecule type" value="Genomic_DNA"/>
</dbReference>
<dbReference type="Gene3D" id="3.40.640.10">
    <property type="entry name" value="Type I PLP-dependent aspartate aminotransferase-like (Major domain)"/>
    <property type="match status" value="1"/>
</dbReference>
<dbReference type="InterPro" id="IPR015424">
    <property type="entry name" value="PyrdxlP-dep_Trfase"/>
</dbReference>
<proteinExistence type="predicted"/>
<gene>
    <name evidence="4" type="ORF">EDC17_104119</name>
</gene>
<name>A0A4R3VU45_9SPHI</name>